<dbReference type="GO" id="GO:0008270">
    <property type="term" value="F:zinc ion binding"/>
    <property type="evidence" value="ECO:0007669"/>
    <property type="project" value="UniProtKB-KW"/>
</dbReference>
<organism evidence="4 5">
    <name type="scientific">Acrasis kona</name>
    <dbReference type="NCBI Taxonomy" id="1008807"/>
    <lineage>
        <taxon>Eukaryota</taxon>
        <taxon>Discoba</taxon>
        <taxon>Heterolobosea</taxon>
        <taxon>Tetramitia</taxon>
        <taxon>Eutetramitia</taxon>
        <taxon>Acrasidae</taxon>
        <taxon>Acrasis</taxon>
    </lineage>
</organism>
<name>A0AAW2ZRK2_9EUKA</name>
<gene>
    <name evidence="4" type="ORF">AKO1_001379</name>
</gene>
<keyword evidence="1" id="KW-0863">Zinc-finger</keyword>
<sequence>MRITTNLSELLHRIVKADLPEDHTNSMHDVILFYIELFTKQSHRFYSAYIKQNREIHLTTELPPTIREKLTNPNNLPKRTRLILNQKLKTYSEEVLLYSDRNMDFPLAIECGIIFLEAEMLERCALNIVDRKHIQHGNSGNYFKVQFKEEGDKVHYVRYNTEDYSDLECDCDHFDAFYLCVHIIAVTDFTKRYGYLRQYKSIRPTSDQIWDSLLRKSRLANGRKKNESRYGRLKFGKKASIDDKPDTMTNYINSRNVRSGIIYEPEEDELVSNGEQSYVVHNNDEGWLSEGSDESTYMSNSDDSDSQNSNGSD</sequence>
<dbReference type="PROSITE" id="PS50966">
    <property type="entry name" value="ZF_SWIM"/>
    <property type="match status" value="1"/>
</dbReference>
<protein>
    <recommendedName>
        <fullName evidence="3">SWIM-type domain-containing protein</fullName>
    </recommendedName>
</protein>
<evidence type="ECO:0000313" key="4">
    <source>
        <dbReference type="EMBL" id="KAL0492085.1"/>
    </source>
</evidence>
<accession>A0AAW2ZRK2</accession>
<dbReference type="Proteomes" id="UP001431209">
    <property type="component" value="Unassembled WGS sequence"/>
</dbReference>
<keyword evidence="1" id="KW-0479">Metal-binding</keyword>
<evidence type="ECO:0000313" key="5">
    <source>
        <dbReference type="Proteomes" id="UP001431209"/>
    </source>
</evidence>
<dbReference type="InterPro" id="IPR007527">
    <property type="entry name" value="Znf_SWIM"/>
</dbReference>
<reference evidence="4 5" key="1">
    <citation type="submission" date="2024-03" db="EMBL/GenBank/DDBJ databases">
        <title>The Acrasis kona genome and developmental transcriptomes reveal deep origins of eukaryotic multicellular pathways.</title>
        <authorList>
            <person name="Sheikh S."/>
            <person name="Fu C.-J."/>
            <person name="Brown M.W."/>
            <person name="Baldauf S.L."/>
        </authorList>
    </citation>
    <scope>NUCLEOTIDE SEQUENCE [LARGE SCALE GENOMIC DNA]</scope>
    <source>
        <strain evidence="4 5">ATCC MYA-3509</strain>
    </source>
</reference>
<feature type="domain" description="SWIM-type" evidence="3">
    <location>
        <begin position="143"/>
        <end position="191"/>
    </location>
</feature>
<dbReference type="AlphaFoldDB" id="A0AAW2ZRK2"/>
<evidence type="ECO:0000256" key="2">
    <source>
        <dbReference type="SAM" id="MobiDB-lite"/>
    </source>
</evidence>
<dbReference type="EMBL" id="JAOPGA020001963">
    <property type="protein sequence ID" value="KAL0492085.1"/>
    <property type="molecule type" value="Genomic_DNA"/>
</dbReference>
<comment type="caution">
    <text evidence="4">The sequence shown here is derived from an EMBL/GenBank/DDBJ whole genome shotgun (WGS) entry which is preliminary data.</text>
</comment>
<keyword evidence="1" id="KW-0862">Zinc</keyword>
<evidence type="ECO:0000259" key="3">
    <source>
        <dbReference type="PROSITE" id="PS50966"/>
    </source>
</evidence>
<keyword evidence="5" id="KW-1185">Reference proteome</keyword>
<feature type="region of interest" description="Disordered" evidence="2">
    <location>
        <begin position="281"/>
        <end position="313"/>
    </location>
</feature>
<proteinExistence type="predicted"/>
<evidence type="ECO:0000256" key="1">
    <source>
        <dbReference type="PROSITE-ProRule" id="PRU00325"/>
    </source>
</evidence>